<evidence type="ECO:0000256" key="2">
    <source>
        <dbReference type="ARBA" id="ARBA00006275"/>
    </source>
</evidence>
<gene>
    <name evidence="8" type="ORF">CRP01_27920</name>
</gene>
<accession>A0A2D0N3Z4</accession>
<feature type="domain" description="SusD-like N-terminal" evidence="7">
    <location>
        <begin position="78"/>
        <end position="220"/>
    </location>
</feature>
<comment type="caution">
    <text evidence="8">The sequence shown here is derived from an EMBL/GenBank/DDBJ whole genome shotgun (WGS) entry which is preliminary data.</text>
</comment>
<dbReference type="PROSITE" id="PS51257">
    <property type="entry name" value="PROKAR_LIPOPROTEIN"/>
    <property type="match status" value="1"/>
</dbReference>
<comment type="subcellular location">
    <subcellularLocation>
        <location evidence="1">Cell outer membrane</location>
    </subcellularLocation>
</comment>
<dbReference type="InterPro" id="IPR033985">
    <property type="entry name" value="SusD-like_N"/>
</dbReference>
<evidence type="ECO:0000256" key="1">
    <source>
        <dbReference type="ARBA" id="ARBA00004442"/>
    </source>
</evidence>
<evidence type="ECO:0000313" key="9">
    <source>
        <dbReference type="Proteomes" id="UP000223913"/>
    </source>
</evidence>
<reference evidence="8 9" key="1">
    <citation type="submission" date="2017-10" db="EMBL/GenBank/DDBJ databases">
        <title>The draft genome sequence of Lewinella nigricans NBRC 102662.</title>
        <authorList>
            <person name="Wang K."/>
        </authorList>
    </citation>
    <scope>NUCLEOTIDE SEQUENCE [LARGE SCALE GENOMIC DNA]</scope>
    <source>
        <strain evidence="8 9">NBRC 102662</strain>
    </source>
</reference>
<dbReference type="InterPro" id="IPR012944">
    <property type="entry name" value="SusD_RagB_dom"/>
</dbReference>
<evidence type="ECO:0000259" key="7">
    <source>
        <dbReference type="Pfam" id="PF14322"/>
    </source>
</evidence>
<dbReference type="InterPro" id="IPR011990">
    <property type="entry name" value="TPR-like_helical_dom_sf"/>
</dbReference>
<dbReference type="CDD" id="cd08977">
    <property type="entry name" value="SusD"/>
    <property type="match status" value="1"/>
</dbReference>
<dbReference type="Gene3D" id="1.25.40.390">
    <property type="match status" value="1"/>
</dbReference>
<evidence type="ECO:0000256" key="4">
    <source>
        <dbReference type="ARBA" id="ARBA00023136"/>
    </source>
</evidence>
<dbReference type="GO" id="GO:0009279">
    <property type="term" value="C:cell outer membrane"/>
    <property type="evidence" value="ECO:0007669"/>
    <property type="project" value="UniProtKB-SubCell"/>
</dbReference>
<proteinExistence type="inferred from homology"/>
<dbReference type="Pfam" id="PF07980">
    <property type="entry name" value="SusD_RagB"/>
    <property type="match status" value="1"/>
</dbReference>
<dbReference type="OrthoDB" id="993981at2"/>
<comment type="similarity">
    <text evidence="2">Belongs to the SusD family.</text>
</comment>
<sequence>MRNIVPFLMLLLGIVGCEGDLDLAPISDAGSNGFYNTEDDFIQAINGTYETLRFHPDRYVDLDECRSDNIYTPGQSGVRDWNAINNFQNTLATLGTIRNVWNDCFNGIMRANTVLDRLEENGSVISDANLRARIEGEAKFLRSLLYFDMVKWFGKLPLFESFVTPSEALSIGRSPVEDIYALIISDLEYAAANLPASYGGADAGRATSMAAKSILAKVYLTRSGPELHPDGPCLGTNEYGQALDLLNEVINSNRFEMLDDYAAIFDYNNEGNKEIVWDIQYISGGLGVGALFPTAYYDEAWARVNLPFAGGNPGDGTKDISEDLLSAYAAGDLRVEPTFLLDYTDDAGTLIDAQFYDKFMDVSKAGGDRFDWPINYPLIRYTDILMMKAECILQGASGSQDEVDAIVNAVRQRAGLAPVSNVSLDMLLEERRKEFAGENTRWNVLVRTGKVLDVMNAWIAQEDASGKMEQVTANDIIYPIPQDQLDVKRGLYEQNPGY</sequence>
<dbReference type="Proteomes" id="UP000223913">
    <property type="component" value="Unassembled WGS sequence"/>
</dbReference>
<organism evidence="8 9">
    <name type="scientific">Flavilitoribacter nigricans (strain ATCC 23147 / DSM 23189 / NBRC 102662 / NCIMB 1420 / SS-2)</name>
    <name type="common">Lewinella nigricans</name>
    <dbReference type="NCBI Taxonomy" id="1122177"/>
    <lineage>
        <taxon>Bacteria</taxon>
        <taxon>Pseudomonadati</taxon>
        <taxon>Bacteroidota</taxon>
        <taxon>Saprospiria</taxon>
        <taxon>Saprospirales</taxon>
        <taxon>Lewinellaceae</taxon>
        <taxon>Flavilitoribacter</taxon>
    </lineage>
</organism>
<dbReference type="EMBL" id="PDUD01000033">
    <property type="protein sequence ID" value="PHN03225.1"/>
    <property type="molecule type" value="Genomic_DNA"/>
</dbReference>
<evidence type="ECO:0000256" key="5">
    <source>
        <dbReference type="ARBA" id="ARBA00023237"/>
    </source>
</evidence>
<name>A0A2D0N3Z4_FLAN2</name>
<dbReference type="RefSeq" id="WP_099153353.1">
    <property type="nucleotide sequence ID" value="NZ_PDUD01000033.1"/>
</dbReference>
<dbReference type="AlphaFoldDB" id="A0A2D0N3Z4"/>
<dbReference type="SUPFAM" id="SSF48452">
    <property type="entry name" value="TPR-like"/>
    <property type="match status" value="1"/>
</dbReference>
<evidence type="ECO:0000259" key="6">
    <source>
        <dbReference type="Pfam" id="PF07980"/>
    </source>
</evidence>
<keyword evidence="9" id="KW-1185">Reference proteome</keyword>
<dbReference type="Pfam" id="PF14322">
    <property type="entry name" value="SusD-like_3"/>
    <property type="match status" value="1"/>
</dbReference>
<keyword evidence="5" id="KW-0998">Cell outer membrane</keyword>
<evidence type="ECO:0000313" key="8">
    <source>
        <dbReference type="EMBL" id="PHN03225.1"/>
    </source>
</evidence>
<protein>
    <submittedName>
        <fullName evidence="8">RagB/SusD family nutrient uptake outer membrane protein</fullName>
    </submittedName>
</protein>
<feature type="domain" description="RagB/SusD" evidence="6">
    <location>
        <begin position="358"/>
        <end position="498"/>
    </location>
</feature>
<keyword evidence="3" id="KW-0732">Signal</keyword>
<keyword evidence="4" id="KW-0472">Membrane</keyword>
<evidence type="ECO:0000256" key="3">
    <source>
        <dbReference type="ARBA" id="ARBA00022729"/>
    </source>
</evidence>